<dbReference type="PANTHER" id="PTHR30168">
    <property type="entry name" value="PUTATIVE MEMBRANE PROTEIN YPFJ"/>
    <property type="match status" value="1"/>
</dbReference>
<organism evidence="7 8">
    <name type="scientific">Actinophytocola gossypii</name>
    <dbReference type="NCBI Taxonomy" id="2812003"/>
    <lineage>
        <taxon>Bacteria</taxon>
        <taxon>Bacillati</taxon>
        <taxon>Actinomycetota</taxon>
        <taxon>Actinomycetes</taxon>
        <taxon>Pseudonocardiales</taxon>
        <taxon>Pseudonocardiaceae</taxon>
    </lineage>
</organism>
<keyword evidence="2 6" id="KW-0812">Transmembrane</keyword>
<sequence length="483" mass="51351">MGTRQRDVGHTGRVRTRPAATRWVVPLLVLVATSATACTTAIAGQPASSGSVVSNPDPDQPGGGDPSFIENTDGGEIDQLAAAVLSDVRTYWTETFPATFDGQEWEDLTGGYYSVDTASADAPAPPCVDKASDVEGNAFYCPSEDVIAWDRAALLPVLKERFGEAAVMLVLAHEMGHAVQNRAGLTFEERRANPDQFPTILVEAQADCYAGSFVRWVAEGNAHHLSVADDRLDSALESLITFRDPLGTAQTDEGAHGDSFDRISAFQDGYDSGAELCAGISIDNRTFTQRGFTNAQDYELGGNLPFDQLVQAITEDLDTYFEGVVTGQGGEWSSPSLANSEEEPACTDADQGPVAFCAESDEIDLATGGELPELHSDVGDYATGVMLTSRYAMAALDALGLPTDGADAQRRLVCLSGTYTGELLSRADGFTLSPGDLDEAIQMLLRYDYPGRDSAGDAIDTGYDRVSVFRDGTLDGLEACELG</sequence>
<feature type="transmembrane region" description="Helical" evidence="6">
    <location>
        <begin position="23"/>
        <end position="44"/>
    </location>
</feature>
<feature type="region of interest" description="Disordered" evidence="5">
    <location>
        <begin position="44"/>
        <end position="73"/>
    </location>
</feature>
<dbReference type="SUPFAM" id="SSF55486">
    <property type="entry name" value="Metalloproteases ('zincins'), catalytic domain"/>
    <property type="match status" value="1"/>
</dbReference>
<evidence type="ECO:0000313" key="8">
    <source>
        <dbReference type="Proteomes" id="UP001156441"/>
    </source>
</evidence>
<dbReference type="PANTHER" id="PTHR30168:SF0">
    <property type="entry name" value="INNER MEMBRANE PROTEIN"/>
    <property type="match status" value="1"/>
</dbReference>
<evidence type="ECO:0000256" key="4">
    <source>
        <dbReference type="ARBA" id="ARBA00023136"/>
    </source>
</evidence>
<protein>
    <submittedName>
        <fullName evidence="7">Neutral zinc metallopeptidase</fullName>
    </submittedName>
</protein>
<evidence type="ECO:0000256" key="5">
    <source>
        <dbReference type="SAM" id="MobiDB-lite"/>
    </source>
</evidence>
<keyword evidence="4 6" id="KW-0472">Membrane</keyword>
<evidence type="ECO:0000256" key="1">
    <source>
        <dbReference type="ARBA" id="ARBA00004167"/>
    </source>
</evidence>
<evidence type="ECO:0000256" key="3">
    <source>
        <dbReference type="ARBA" id="ARBA00022989"/>
    </source>
</evidence>
<comment type="subcellular location">
    <subcellularLocation>
        <location evidence="1">Membrane</location>
        <topology evidence="1">Single-pass membrane protein</topology>
    </subcellularLocation>
</comment>
<reference evidence="7 8" key="1">
    <citation type="submission" date="2021-02" db="EMBL/GenBank/DDBJ databases">
        <title>Actinophytocola xerophila sp. nov., isolated from soil of cotton cropping field.</title>
        <authorList>
            <person name="Huang R."/>
            <person name="Chen X."/>
            <person name="Ge X."/>
            <person name="Liu W."/>
        </authorList>
    </citation>
    <scope>NUCLEOTIDE SEQUENCE [LARGE SCALE GENOMIC DNA]</scope>
    <source>
        <strain evidence="7 8">S1-96</strain>
    </source>
</reference>
<gene>
    <name evidence="7" type="ORF">JT362_17975</name>
</gene>
<evidence type="ECO:0000256" key="6">
    <source>
        <dbReference type="SAM" id="Phobius"/>
    </source>
</evidence>
<name>A0ABT2JAX0_9PSEU</name>
<proteinExistence type="predicted"/>
<keyword evidence="3 6" id="KW-1133">Transmembrane helix</keyword>
<comment type="caution">
    <text evidence="7">The sequence shown here is derived from an EMBL/GenBank/DDBJ whole genome shotgun (WGS) entry which is preliminary data.</text>
</comment>
<dbReference type="Proteomes" id="UP001156441">
    <property type="component" value="Unassembled WGS sequence"/>
</dbReference>
<dbReference type="InterPro" id="IPR007343">
    <property type="entry name" value="Uncharacterised_pept_Zn_put"/>
</dbReference>
<evidence type="ECO:0000256" key="2">
    <source>
        <dbReference type="ARBA" id="ARBA00022692"/>
    </source>
</evidence>
<dbReference type="EMBL" id="JAFFZE010000014">
    <property type="protein sequence ID" value="MCT2585006.1"/>
    <property type="molecule type" value="Genomic_DNA"/>
</dbReference>
<dbReference type="Pfam" id="PF04228">
    <property type="entry name" value="Zn_peptidase"/>
    <property type="match status" value="1"/>
</dbReference>
<evidence type="ECO:0000313" key="7">
    <source>
        <dbReference type="EMBL" id="MCT2585006.1"/>
    </source>
</evidence>
<keyword evidence="8" id="KW-1185">Reference proteome</keyword>
<accession>A0ABT2JAX0</accession>